<evidence type="ECO:0000259" key="6">
    <source>
        <dbReference type="Pfam" id="PF00496"/>
    </source>
</evidence>
<dbReference type="PIRSF" id="PIRSF002741">
    <property type="entry name" value="MppA"/>
    <property type="match status" value="1"/>
</dbReference>
<dbReference type="GO" id="GO:0030288">
    <property type="term" value="C:outer membrane-bounded periplasmic space"/>
    <property type="evidence" value="ECO:0007669"/>
    <property type="project" value="UniProtKB-ARBA"/>
</dbReference>
<evidence type="ECO:0000256" key="4">
    <source>
        <dbReference type="ARBA" id="ARBA00022729"/>
    </source>
</evidence>
<accession>A0A7X3LUC4</accession>
<evidence type="ECO:0000256" key="5">
    <source>
        <dbReference type="SAM" id="SignalP"/>
    </source>
</evidence>
<keyword evidence="3" id="KW-0813">Transport</keyword>
<comment type="caution">
    <text evidence="7">The sequence shown here is derived from an EMBL/GenBank/DDBJ whole genome shotgun (WGS) entry which is preliminary data.</text>
</comment>
<dbReference type="PANTHER" id="PTHR30290:SF9">
    <property type="entry name" value="OLIGOPEPTIDE-BINDING PROTEIN APPA"/>
    <property type="match status" value="1"/>
</dbReference>
<protein>
    <submittedName>
        <fullName evidence="7">ABC transporter substrate-binding protein</fullName>
    </submittedName>
</protein>
<evidence type="ECO:0000256" key="3">
    <source>
        <dbReference type="ARBA" id="ARBA00022448"/>
    </source>
</evidence>
<proteinExistence type="inferred from homology"/>
<feature type="domain" description="Solute-binding protein family 5" evidence="6">
    <location>
        <begin position="67"/>
        <end position="443"/>
    </location>
</feature>
<dbReference type="Gene3D" id="3.90.76.10">
    <property type="entry name" value="Dipeptide-binding Protein, Domain 1"/>
    <property type="match status" value="1"/>
</dbReference>
<dbReference type="InterPro" id="IPR030678">
    <property type="entry name" value="Peptide/Ni-bd"/>
</dbReference>
<keyword evidence="8" id="KW-1185">Reference proteome</keyword>
<dbReference type="Proteomes" id="UP000433101">
    <property type="component" value="Unassembled WGS sequence"/>
</dbReference>
<keyword evidence="4 5" id="KW-0732">Signal</keyword>
<dbReference type="RefSeq" id="WP_160775447.1">
    <property type="nucleotide sequence ID" value="NZ_WUMV01000003.1"/>
</dbReference>
<evidence type="ECO:0000256" key="1">
    <source>
        <dbReference type="ARBA" id="ARBA00004418"/>
    </source>
</evidence>
<evidence type="ECO:0000313" key="8">
    <source>
        <dbReference type="Proteomes" id="UP000433101"/>
    </source>
</evidence>
<sequence length="527" mass="58565">MKRLKPFAAAAVIAALTSGGASAAELNYAFQGTLNALDPYSLNETFTLGSLGNTYEGLTRRGPDLAIQPALAESWEVVEPNRWRFHLRKGVKFHNGNDFTAEDVAFSADRVRAEGSDLTTRIGPDVKVEIVDEYTVDFVLPGPNPILHYEWDTWYIMDKEWTEANSAVKVTSASDTNPNYAALHANGTGPFKIESHEAGVRTVYTKNDGWWDKAEHNLDRVVFTPISSDATRIAALLSGELDMVYPVPVQDIKRVNDNSGTRALTGPELRTIFLGMDQKRDELLYSDVKGKNPFKDIRVRKAFYQAIDIEAIKDKVMRGLSTPSALMISPLLFSRSDEFERFPYDPEAAKALLAEAGYPDGFSVGMDCPNDRYVNDESICQTVAAFLARIGVKVDLNAQPKAKYFAKVLASGGYDTSFYLLGWTPGSFDSWNVLTNLHGCRDDSGAGGPFNLGGYCNPKVDELSAQILSENDPEKRDQLIYDAFKMTTEEVSHIPLHQQGLAWGVSDKLELVQRADNQFHFRWVTKK</sequence>
<dbReference type="GO" id="GO:0015833">
    <property type="term" value="P:peptide transport"/>
    <property type="evidence" value="ECO:0007669"/>
    <property type="project" value="TreeGrafter"/>
</dbReference>
<gene>
    <name evidence="7" type="ORF">GR183_10075</name>
</gene>
<feature type="signal peptide" evidence="5">
    <location>
        <begin position="1"/>
        <end position="23"/>
    </location>
</feature>
<dbReference type="Gene3D" id="3.40.190.10">
    <property type="entry name" value="Periplasmic binding protein-like II"/>
    <property type="match status" value="1"/>
</dbReference>
<comment type="similarity">
    <text evidence="2">Belongs to the bacterial solute-binding protein 5 family.</text>
</comment>
<dbReference type="InterPro" id="IPR039424">
    <property type="entry name" value="SBP_5"/>
</dbReference>
<organism evidence="7 8">
    <name type="scientific">Stappia sediminis</name>
    <dbReference type="NCBI Taxonomy" id="2692190"/>
    <lineage>
        <taxon>Bacteria</taxon>
        <taxon>Pseudomonadati</taxon>
        <taxon>Pseudomonadota</taxon>
        <taxon>Alphaproteobacteria</taxon>
        <taxon>Hyphomicrobiales</taxon>
        <taxon>Stappiaceae</taxon>
        <taxon>Stappia</taxon>
    </lineage>
</organism>
<dbReference type="GO" id="GO:0043190">
    <property type="term" value="C:ATP-binding cassette (ABC) transporter complex"/>
    <property type="evidence" value="ECO:0007669"/>
    <property type="project" value="InterPro"/>
</dbReference>
<dbReference type="AlphaFoldDB" id="A0A7X3LUC4"/>
<dbReference type="PANTHER" id="PTHR30290">
    <property type="entry name" value="PERIPLASMIC BINDING COMPONENT OF ABC TRANSPORTER"/>
    <property type="match status" value="1"/>
</dbReference>
<dbReference type="Pfam" id="PF00496">
    <property type="entry name" value="SBP_bac_5"/>
    <property type="match status" value="1"/>
</dbReference>
<dbReference type="SUPFAM" id="SSF53850">
    <property type="entry name" value="Periplasmic binding protein-like II"/>
    <property type="match status" value="1"/>
</dbReference>
<reference evidence="7 8" key="1">
    <citation type="submission" date="2019-12" db="EMBL/GenBank/DDBJ databases">
        <authorList>
            <person name="Li M."/>
        </authorList>
    </citation>
    <scope>NUCLEOTIDE SEQUENCE [LARGE SCALE GENOMIC DNA]</scope>
    <source>
        <strain evidence="7 8">GBMRC 2046</strain>
    </source>
</reference>
<comment type="subcellular location">
    <subcellularLocation>
        <location evidence="1">Periplasm</location>
    </subcellularLocation>
</comment>
<dbReference type="InterPro" id="IPR000914">
    <property type="entry name" value="SBP_5_dom"/>
</dbReference>
<dbReference type="CDD" id="cd08498">
    <property type="entry name" value="PBP2_NikA_DppA_OppA_like_2"/>
    <property type="match status" value="1"/>
</dbReference>
<dbReference type="Gene3D" id="3.10.105.10">
    <property type="entry name" value="Dipeptide-binding Protein, Domain 3"/>
    <property type="match status" value="1"/>
</dbReference>
<evidence type="ECO:0000313" key="7">
    <source>
        <dbReference type="EMBL" id="MXN65246.1"/>
    </source>
</evidence>
<dbReference type="GO" id="GO:1904680">
    <property type="term" value="F:peptide transmembrane transporter activity"/>
    <property type="evidence" value="ECO:0007669"/>
    <property type="project" value="TreeGrafter"/>
</dbReference>
<dbReference type="EMBL" id="WUMV01000003">
    <property type="protein sequence ID" value="MXN65246.1"/>
    <property type="molecule type" value="Genomic_DNA"/>
</dbReference>
<name>A0A7X3LUC4_9HYPH</name>
<feature type="chain" id="PRO_5031196288" evidence="5">
    <location>
        <begin position="24"/>
        <end position="527"/>
    </location>
</feature>
<evidence type="ECO:0000256" key="2">
    <source>
        <dbReference type="ARBA" id="ARBA00005695"/>
    </source>
</evidence>